<gene>
    <name evidence="1" type="ORF">IAB73_05970</name>
</gene>
<evidence type="ECO:0000313" key="1">
    <source>
        <dbReference type="EMBL" id="HIQ71737.1"/>
    </source>
</evidence>
<reference evidence="1" key="2">
    <citation type="journal article" date="2021" name="PeerJ">
        <title>Extensive microbial diversity within the chicken gut microbiome revealed by metagenomics and culture.</title>
        <authorList>
            <person name="Gilroy R."/>
            <person name="Ravi A."/>
            <person name="Getino M."/>
            <person name="Pursley I."/>
            <person name="Horton D.L."/>
            <person name="Alikhan N.F."/>
            <person name="Baker D."/>
            <person name="Gharbi K."/>
            <person name="Hall N."/>
            <person name="Watson M."/>
            <person name="Adriaenssens E.M."/>
            <person name="Foster-Nyarko E."/>
            <person name="Jarju S."/>
            <person name="Secka A."/>
            <person name="Antonio M."/>
            <person name="Oren A."/>
            <person name="Chaudhuri R.R."/>
            <person name="La Ragione R."/>
            <person name="Hildebrand F."/>
            <person name="Pallen M.J."/>
        </authorList>
    </citation>
    <scope>NUCLEOTIDE SEQUENCE</scope>
    <source>
        <strain evidence="1">ChiSxjej2B14-6234</strain>
    </source>
</reference>
<dbReference type="Proteomes" id="UP000886887">
    <property type="component" value="Unassembled WGS sequence"/>
</dbReference>
<comment type="caution">
    <text evidence="1">The sequence shown here is derived from an EMBL/GenBank/DDBJ whole genome shotgun (WGS) entry which is preliminary data.</text>
</comment>
<evidence type="ECO:0000313" key="2">
    <source>
        <dbReference type="Proteomes" id="UP000886887"/>
    </source>
</evidence>
<accession>A0A9D1CQQ4</accession>
<name>A0A9D1CQQ4_9FIRM</name>
<sequence length="120" mass="13038">MFEIKGRRIRLTRGDTAELIVAATGAAFTAEDRAVFTLKREARNREVLVRLPVVPDADGRCVFALQSADTGSLEPGTYWWDVRFVLGAKLDEAGDVTDGTAVVTPFAPQPFEVLEAVGDV</sequence>
<reference evidence="1" key="1">
    <citation type="submission" date="2020-10" db="EMBL/GenBank/DDBJ databases">
        <authorList>
            <person name="Gilroy R."/>
        </authorList>
    </citation>
    <scope>NUCLEOTIDE SEQUENCE</scope>
    <source>
        <strain evidence="1">ChiSxjej2B14-6234</strain>
    </source>
</reference>
<organism evidence="1 2">
    <name type="scientific">Candidatus Onthenecus intestinigallinarum</name>
    <dbReference type="NCBI Taxonomy" id="2840875"/>
    <lineage>
        <taxon>Bacteria</taxon>
        <taxon>Bacillati</taxon>
        <taxon>Bacillota</taxon>
        <taxon>Clostridia</taxon>
        <taxon>Eubacteriales</taxon>
        <taxon>Candidatus Onthenecus</taxon>
    </lineage>
</organism>
<dbReference type="EMBL" id="DVFJ01000017">
    <property type="protein sequence ID" value="HIQ71737.1"/>
    <property type="molecule type" value="Genomic_DNA"/>
</dbReference>
<proteinExistence type="predicted"/>
<dbReference type="AlphaFoldDB" id="A0A9D1CQQ4"/>
<protein>
    <submittedName>
        <fullName evidence="1">Uncharacterized protein</fullName>
    </submittedName>
</protein>